<evidence type="ECO:0000313" key="2">
    <source>
        <dbReference type="Proteomes" id="UP000054270"/>
    </source>
</evidence>
<keyword evidence="2" id="KW-1185">Reference proteome</keyword>
<dbReference type="Proteomes" id="UP000054270">
    <property type="component" value="Unassembled WGS sequence"/>
</dbReference>
<gene>
    <name evidence="1" type="ORF">HYPSUDRAFT_41845</name>
</gene>
<evidence type="ECO:0008006" key="3">
    <source>
        <dbReference type="Google" id="ProtNLM"/>
    </source>
</evidence>
<protein>
    <recommendedName>
        <fullName evidence="3">F-box domain-containing protein</fullName>
    </recommendedName>
</protein>
<dbReference type="EMBL" id="KN817556">
    <property type="protein sequence ID" value="KJA21698.1"/>
    <property type="molecule type" value="Genomic_DNA"/>
</dbReference>
<organism evidence="1 2">
    <name type="scientific">Hypholoma sublateritium (strain FD-334 SS-4)</name>
    <dbReference type="NCBI Taxonomy" id="945553"/>
    <lineage>
        <taxon>Eukaryota</taxon>
        <taxon>Fungi</taxon>
        <taxon>Dikarya</taxon>
        <taxon>Basidiomycota</taxon>
        <taxon>Agaricomycotina</taxon>
        <taxon>Agaricomycetes</taxon>
        <taxon>Agaricomycetidae</taxon>
        <taxon>Agaricales</taxon>
        <taxon>Agaricineae</taxon>
        <taxon>Strophariaceae</taxon>
        <taxon>Hypholoma</taxon>
    </lineage>
</organism>
<sequence>MYSSAQSQVFACAELVEMILEALPSPSRRKNILAVALSTKGLHYIAIAVLWRTLPKISPLSALISSLENLDRSSFSTVVVASRDASAVGKYCRYVRHLDLKELEEPFMVSKFMILLYQYRQNYIAFPILRTLSVCVDKLIPGALTMLGLSLSRSLPKVTLSGIDRNNQSDVVKYLARHSSYPQAKGCSLTLKGMFIVDVLRALKGAYVETLTMDAPIGAPQAVLGVVSEIHGLRNMSIIHRNESVDTSDASSLPSAPFRNSIHRLAIAGHAAQIFAYLENMAGMEMLSSLCLQFALPMRDQHEKVAEFSLQERCILSAANSAPSVESLEISDDDGTIGPFEWNALTHVSKWKSLKHLDVNIYRAALGARTARTRRPWHFKGWESLETLRVHVYHWSVRVARPFKDFLALQLSPLDLRGIADCCPRLRSLRITLALPLTVPVLAAMKQALPAGVVQRRTRQKPAPAHGLQELTIWVFTRTYEDEPVPLDAQVREGHGAVFAQYLGLAFPQLEDVRFVATDPEGRNEPHPHSLQWCEALEGMVVEYRQHQANK</sequence>
<proteinExistence type="predicted"/>
<evidence type="ECO:0000313" key="1">
    <source>
        <dbReference type="EMBL" id="KJA21698.1"/>
    </source>
</evidence>
<reference evidence="2" key="1">
    <citation type="submission" date="2014-04" db="EMBL/GenBank/DDBJ databases">
        <title>Evolutionary Origins and Diversification of the Mycorrhizal Mutualists.</title>
        <authorList>
            <consortium name="DOE Joint Genome Institute"/>
            <consortium name="Mycorrhizal Genomics Consortium"/>
            <person name="Kohler A."/>
            <person name="Kuo A."/>
            <person name="Nagy L.G."/>
            <person name="Floudas D."/>
            <person name="Copeland A."/>
            <person name="Barry K.W."/>
            <person name="Cichocki N."/>
            <person name="Veneault-Fourrey C."/>
            <person name="LaButti K."/>
            <person name="Lindquist E.A."/>
            <person name="Lipzen A."/>
            <person name="Lundell T."/>
            <person name="Morin E."/>
            <person name="Murat C."/>
            <person name="Riley R."/>
            <person name="Ohm R."/>
            <person name="Sun H."/>
            <person name="Tunlid A."/>
            <person name="Henrissat B."/>
            <person name="Grigoriev I.V."/>
            <person name="Hibbett D.S."/>
            <person name="Martin F."/>
        </authorList>
    </citation>
    <scope>NUCLEOTIDE SEQUENCE [LARGE SCALE GENOMIC DNA]</scope>
    <source>
        <strain evidence="2">FD-334 SS-4</strain>
    </source>
</reference>
<accession>A0A0D2MDV6</accession>
<name>A0A0D2MDV6_HYPSF</name>
<dbReference type="AlphaFoldDB" id="A0A0D2MDV6"/>